<dbReference type="PANTHER" id="PTHR30151:SF25">
    <property type="entry name" value="TAURINE TRANSPORT SYSTEM PERMEASE PROTEIN TAUC"/>
    <property type="match status" value="1"/>
</dbReference>
<accession>A0ABN3CE99</accession>
<gene>
    <name evidence="10" type="ORF">GCM10009850_028700</name>
</gene>
<dbReference type="RefSeq" id="WP_344474588.1">
    <property type="nucleotide sequence ID" value="NZ_BAAAQX010000006.1"/>
</dbReference>
<keyword evidence="2 7" id="KW-0813">Transport</keyword>
<dbReference type="SUPFAM" id="SSF161098">
    <property type="entry name" value="MetI-like"/>
    <property type="match status" value="1"/>
</dbReference>
<name>A0ABN3CE99_9ACTN</name>
<dbReference type="PROSITE" id="PS50928">
    <property type="entry name" value="ABC_TM1"/>
    <property type="match status" value="1"/>
</dbReference>
<feature type="transmembrane region" description="Helical" evidence="7">
    <location>
        <begin position="244"/>
        <end position="262"/>
    </location>
</feature>
<comment type="similarity">
    <text evidence="7">Belongs to the binding-protein-dependent transport system permease family.</text>
</comment>
<dbReference type="CDD" id="cd06261">
    <property type="entry name" value="TM_PBP2"/>
    <property type="match status" value="1"/>
</dbReference>
<sequence length="275" mass="28322">MTTSADTLSPATAVPAPPDPHRRRPAIWAAWRAAVVLLVVLLWALLADVIFAGNAVLSRMGPISAAGALAGMLVEDVTLAAVTASLGRLLSGLLIATVIGVPLGLLFGSRALVEYATAPVVQFLRMTSPLAWAPLVIVLLGSDDAPVITLIALAALWPIVLGVSSGTRALDPGAALVARSLGATRWEVIRSTVIPGLAGPLRTALRVALGIAWVVLVPAEMFGVSNGLGYAVLNARDNLDYERLAATMLLIGAIGFLLDRILGGGAQRGHSAIGF</sequence>
<proteinExistence type="inferred from homology"/>
<evidence type="ECO:0000313" key="10">
    <source>
        <dbReference type="EMBL" id="GAA2207412.1"/>
    </source>
</evidence>
<feature type="transmembrane region" description="Helical" evidence="7">
    <location>
        <begin position="63"/>
        <end position="83"/>
    </location>
</feature>
<evidence type="ECO:0000256" key="5">
    <source>
        <dbReference type="ARBA" id="ARBA00022989"/>
    </source>
</evidence>
<protein>
    <submittedName>
        <fullName evidence="10">ABC transporter permease</fullName>
    </submittedName>
</protein>
<evidence type="ECO:0000256" key="4">
    <source>
        <dbReference type="ARBA" id="ARBA00022692"/>
    </source>
</evidence>
<feature type="domain" description="ABC transmembrane type-1" evidence="9">
    <location>
        <begin position="82"/>
        <end position="262"/>
    </location>
</feature>
<dbReference type="Pfam" id="PF00528">
    <property type="entry name" value="BPD_transp_1"/>
    <property type="match status" value="1"/>
</dbReference>
<evidence type="ECO:0000256" key="1">
    <source>
        <dbReference type="ARBA" id="ARBA00004651"/>
    </source>
</evidence>
<keyword evidence="6 7" id="KW-0472">Membrane</keyword>
<evidence type="ECO:0000259" key="9">
    <source>
        <dbReference type="PROSITE" id="PS50928"/>
    </source>
</evidence>
<feature type="transmembrane region" description="Helical" evidence="7">
    <location>
        <begin position="29"/>
        <end position="51"/>
    </location>
</feature>
<feature type="transmembrane region" description="Helical" evidence="7">
    <location>
        <begin position="204"/>
        <end position="224"/>
    </location>
</feature>
<dbReference type="Proteomes" id="UP001499843">
    <property type="component" value="Unassembled WGS sequence"/>
</dbReference>
<evidence type="ECO:0000256" key="7">
    <source>
        <dbReference type="RuleBase" id="RU363032"/>
    </source>
</evidence>
<feature type="transmembrane region" description="Helical" evidence="7">
    <location>
        <begin position="120"/>
        <end position="141"/>
    </location>
</feature>
<evidence type="ECO:0000256" key="3">
    <source>
        <dbReference type="ARBA" id="ARBA00022475"/>
    </source>
</evidence>
<comment type="subcellular location">
    <subcellularLocation>
        <location evidence="1 7">Cell membrane</location>
        <topology evidence="1 7">Multi-pass membrane protein</topology>
    </subcellularLocation>
</comment>
<feature type="transmembrane region" description="Helical" evidence="7">
    <location>
        <begin position="89"/>
        <end position="108"/>
    </location>
</feature>
<keyword evidence="11" id="KW-1185">Reference proteome</keyword>
<feature type="region of interest" description="Disordered" evidence="8">
    <location>
        <begin position="1"/>
        <end position="21"/>
    </location>
</feature>
<evidence type="ECO:0000256" key="8">
    <source>
        <dbReference type="SAM" id="MobiDB-lite"/>
    </source>
</evidence>
<evidence type="ECO:0000256" key="6">
    <source>
        <dbReference type="ARBA" id="ARBA00023136"/>
    </source>
</evidence>
<dbReference type="InterPro" id="IPR000515">
    <property type="entry name" value="MetI-like"/>
</dbReference>
<dbReference type="PANTHER" id="PTHR30151">
    <property type="entry name" value="ALKANE SULFONATE ABC TRANSPORTER-RELATED, MEMBRANE SUBUNIT"/>
    <property type="match status" value="1"/>
</dbReference>
<evidence type="ECO:0000256" key="2">
    <source>
        <dbReference type="ARBA" id="ARBA00022448"/>
    </source>
</evidence>
<dbReference type="InterPro" id="IPR035906">
    <property type="entry name" value="MetI-like_sf"/>
</dbReference>
<keyword evidence="3" id="KW-1003">Cell membrane</keyword>
<comment type="caution">
    <text evidence="10">The sequence shown here is derived from an EMBL/GenBank/DDBJ whole genome shotgun (WGS) entry which is preliminary data.</text>
</comment>
<organism evidence="10 11">
    <name type="scientific">Nonomuraea monospora</name>
    <dbReference type="NCBI Taxonomy" id="568818"/>
    <lineage>
        <taxon>Bacteria</taxon>
        <taxon>Bacillati</taxon>
        <taxon>Actinomycetota</taxon>
        <taxon>Actinomycetes</taxon>
        <taxon>Streptosporangiales</taxon>
        <taxon>Streptosporangiaceae</taxon>
        <taxon>Nonomuraea</taxon>
    </lineage>
</organism>
<evidence type="ECO:0000313" key="11">
    <source>
        <dbReference type="Proteomes" id="UP001499843"/>
    </source>
</evidence>
<keyword evidence="5 7" id="KW-1133">Transmembrane helix</keyword>
<reference evidence="10 11" key="1">
    <citation type="journal article" date="2019" name="Int. J. Syst. Evol. Microbiol.">
        <title>The Global Catalogue of Microorganisms (GCM) 10K type strain sequencing project: providing services to taxonomists for standard genome sequencing and annotation.</title>
        <authorList>
            <consortium name="The Broad Institute Genomics Platform"/>
            <consortium name="The Broad Institute Genome Sequencing Center for Infectious Disease"/>
            <person name="Wu L."/>
            <person name="Ma J."/>
        </authorList>
    </citation>
    <scope>NUCLEOTIDE SEQUENCE [LARGE SCALE GENOMIC DNA]</scope>
    <source>
        <strain evidence="10 11">JCM 16114</strain>
    </source>
</reference>
<dbReference type="Gene3D" id="1.10.3720.10">
    <property type="entry name" value="MetI-like"/>
    <property type="match status" value="1"/>
</dbReference>
<dbReference type="EMBL" id="BAAAQX010000006">
    <property type="protein sequence ID" value="GAA2207412.1"/>
    <property type="molecule type" value="Genomic_DNA"/>
</dbReference>
<feature type="compositionally biased region" description="Polar residues" evidence="8">
    <location>
        <begin position="1"/>
        <end position="10"/>
    </location>
</feature>
<feature type="transmembrane region" description="Helical" evidence="7">
    <location>
        <begin position="147"/>
        <end position="170"/>
    </location>
</feature>
<keyword evidence="4 7" id="KW-0812">Transmembrane</keyword>